<keyword evidence="9" id="KW-0472">Membrane</keyword>
<evidence type="ECO:0000256" key="4">
    <source>
        <dbReference type="ARBA" id="ARBA00022679"/>
    </source>
</evidence>
<dbReference type="GO" id="GO:0000155">
    <property type="term" value="F:phosphorelay sensor kinase activity"/>
    <property type="evidence" value="ECO:0007669"/>
    <property type="project" value="InterPro"/>
</dbReference>
<dbReference type="Proteomes" id="UP000000322">
    <property type="component" value="Chromosome"/>
</dbReference>
<evidence type="ECO:0000256" key="9">
    <source>
        <dbReference type="SAM" id="Phobius"/>
    </source>
</evidence>
<keyword evidence="12" id="KW-1185">Reference proteome</keyword>
<dbReference type="HOGENOM" id="CLU_000445_20_1_11"/>
<gene>
    <name evidence="11" type="ordered locus">Sked_16990</name>
</gene>
<dbReference type="eggNOG" id="COG4585">
    <property type="taxonomic scope" value="Bacteria"/>
</dbReference>
<dbReference type="CDD" id="cd16917">
    <property type="entry name" value="HATPase_UhpB-NarQ-NarX-like"/>
    <property type="match status" value="1"/>
</dbReference>
<keyword evidence="7" id="KW-0067">ATP-binding</keyword>
<dbReference type="InterPro" id="IPR036890">
    <property type="entry name" value="HATPase_C_sf"/>
</dbReference>
<evidence type="ECO:0000313" key="12">
    <source>
        <dbReference type="Proteomes" id="UP000000322"/>
    </source>
</evidence>
<dbReference type="EMBL" id="CP001819">
    <property type="protein sequence ID" value="ACZ21626.1"/>
    <property type="molecule type" value="Genomic_DNA"/>
</dbReference>
<sequence>MQPITRDLDEVLTAARRTAPGWFRSDLRVALAVLVAGLALLAVGLSGLWAQDDALDPDRWWHAVPLVLGTAVMLGKRRRPLLALAAGLVLLAVDLALGGSLGTLLVVLDLLYSAALFSSRTGRQVLVVAAWSLVGVAAAVAGVASDGEPRAVATGAIQAAGFLVVPLWWAGNVRATSEVAVLAEERAALASANAEGLARIEELRRRDAVQAERRTMARDLHDVVAGHVSAVAIRTGAALAGPAGRERETLEMARTSSLAALEEMRAMILLLRADDPAAGPVSAPGTLADLAGVVAGHRDAGAEIVLEDRAPRGLPAAVEQAALRIVQEALTNVAKHGAGGEVRVVLEEVEDSLSVCVTSPLPVTPAASPAGRGAAAPGTGLLSMRERAEGLGGTLEVGPEAGLWSVRSTIPLTPGGAP</sequence>
<keyword evidence="5" id="KW-0547">Nucleotide-binding</keyword>
<feature type="transmembrane region" description="Helical" evidence="9">
    <location>
        <begin position="125"/>
        <end position="144"/>
    </location>
</feature>
<keyword evidence="3" id="KW-0597">Phosphoprotein</keyword>
<proteinExistence type="predicted"/>
<keyword evidence="6 11" id="KW-0418">Kinase</keyword>
<evidence type="ECO:0000256" key="3">
    <source>
        <dbReference type="ARBA" id="ARBA00022553"/>
    </source>
</evidence>
<protein>
    <recommendedName>
        <fullName evidence="2">histidine kinase</fullName>
        <ecNumber evidence="2">2.7.13.3</ecNumber>
    </recommendedName>
</protein>
<evidence type="ECO:0000256" key="2">
    <source>
        <dbReference type="ARBA" id="ARBA00012438"/>
    </source>
</evidence>
<evidence type="ECO:0000259" key="10">
    <source>
        <dbReference type="Pfam" id="PF07730"/>
    </source>
</evidence>
<dbReference type="Gene3D" id="3.30.565.10">
    <property type="entry name" value="Histidine kinase-like ATPase, C-terminal domain"/>
    <property type="match status" value="1"/>
</dbReference>
<dbReference type="SUPFAM" id="SSF55874">
    <property type="entry name" value="ATPase domain of HSP90 chaperone/DNA topoisomerase II/histidine kinase"/>
    <property type="match status" value="1"/>
</dbReference>
<evidence type="ECO:0000313" key="11">
    <source>
        <dbReference type="EMBL" id="ACZ21626.1"/>
    </source>
</evidence>
<keyword evidence="8" id="KW-0902">Two-component regulatory system</keyword>
<dbReference type="GO" id="GO:0016020">
    <property type="term" value="C:membrane"/>
    <property type="evidence" value="ECO:0007669"/>
    <property type="project" value="InterPro"/>
</dbReference>
<dbReference type="KEGG" id="ske:Sked_16990"/>
<evidence type="ECO:0000256" key="8">
    <source>
        <dbReference type="ARBA" id="ARBA00023012"/>
    </source>
</evidence>
<keyword evidence="4" id="KW-0808">Transferase</keyword>
<dbReference type="PANTHER" id="PTHR24421">
    <property type="entry name" value="NITRATE/NITRITE SENSOR PROTEIN NARX-RELATED"/>
    <property type="match status" value="1"/>
</dbReference>
<organism evidence="11 12">
    <name type="scientific">Sanguibacter keddieii (strain ATCC 51767 / DSM 10542 / NCFB 3025 / ST-74)</name>
    <dbReference type="NCBI Taxonomy" id="446469"/>
    <lineage>
        <taxon>Bacteria</taxon>
        <taxon>Bacillati</taxon>
        <taxon>Actinomycetota</taxon>
        <taxon>Actinomycetes</taxon>
        <taxon>Micrococcales</taxon>
        <taxon>Sanguibacteraceae</taxon>
        <taxon>Sanguibacter</taxon>
    </lineage>
</organism>
<dbReference type="RefSeq" id="WP_012866695.1">
    <property type="nucleotide sequence ID" value="NC_013521.1"/>
</dbReference>
<comment type="catalytic activity">
    <reaction evidence="1">
        <text>ATP + protein L-histidine = ADP + protein N-phospho-L-histidine.</text>
        <dbReference type="EC" id="2.7.13.3"/>
    </reaction>
</comment>
<accession>D1BGP9</accession>
<dbReference type="AlphaFoldDB" id="D1BGP9"/>
<evidence type="ECO:0000256" key="7">
    <source>
        <dbReference type="ARBA" id="ARBA00022840"/>
    </source>
</evidence>
<keyword evidence="9" id="KW-0812">Transmembrane</keyword>
<dbReference type="InterPro" id="IPR011712">
    <property type="entry name" value="Sig_transdc_His_kin_sub3_dim/P"/>
</dbReference>
<dbReference type="PANTHER" id="PTHR24421:SF10">
    <property type="entry name" value="NITRATE_NITRITE SENSOR PROTEIN NARQ"/>
    <property type="match status" value="1"/>
</dbReference>
<dbReference type="EC" id="2.7.13.3" evidence="2"/>
<keyword evidence="9" id="KW-1133">Transmembrane helix</keyword>
<dbReference type="InterPro" id="IPR050482">
    <property type="entry name" value="Sensor_HK_TwoCompSys"/>
</dbReference>
<dbReference type="GO" id="GO:0005524">
    <property type="term" value="F:ATP binding"/>
    <property type="evidence" value="ECO:0007669"/>
    <property type="project" value="UniProtKB-KW"/>
</dbReference>
<name>D1BGP9_SANKS</name>
<dbReference type="GO" id="GO:0046983">
    <property type="term" value="F:protein dimerization activity"/>
    <property type="evidence" value="ECO:0007669"/>
    <property type="project" value="InterPro"/>
</dbReference>
<evidence type="ECO:0000256" key="6">
    <source>
        <dbReference type="ARBA" id="ARBA00022777"/>
    </source>
</evidence>
<dbReference type="Pfam" id="PF07730">
    <property type="entry name" value="HisKA_3"/>
    <property type="match status" value="1"/>
</dbReference>
<reference evidence="11 12" key="1">
    <citation type="journal article" date="2009" name="Stand. Genomic Sci.">
        <title>Complete genome sequence of Sanguibacter keddieii type strain (ST-74).</title>
        <authorList>
            <person name="Ivanova N."/>
            <person name="Sikorski J."/>
            <person name="Sims D."/>
            <person name="Brettin T."/>
            <person name="Detter J.C."/>
            <person name="Han C."/>
            <person name="Lapidus A."/>
            <person name="Copeland A."/>
            <person name="Glavina Del Rio T."/>
            <person name="Nolan M."/>
            <person name="Chen F."/>
            <person name="Lucas S."/>
            <person name="Tice H."/>
            <person name="Cheng J.F."/>
            <person name="Bruce D."/>
            <person name="Goodwin L."/>
            <person name="Pitluck S."/>
            <person name="Pati A."/>
            <person name="Mavromatis K."/>
            <person name="Chen A."/>
            <person name="Palaniappan K."/>
            <person name="D'haeseleer P."/>
            <person name="Chain P."/>
            <person name="Bristow J."/>
            <person name="Eisen J.A."/>
            <person name="Markowitz V."/>
            <person name="Hugenholtz P."/>
            <person name="Goker M."/>
            <person name="Pukall R."/>
            <person name="Klenk H.P."/>
            <person name="Kyrpides N.C."/>
        </authorList>
    </citation>
    <scope>NUCLEOTIDE SEQUENCE [LARGE SCALE GENOMIC DNA]</scope>
    <source>
        <strain evidence="12">ATCC 51767 / DSM 10542 / NCFB 3025 / ST-74</strain>
    </source>
</reference>
<feature type="transmembrane region" description="Helical" evidence="9">
    <location>
        <begin position="82"/>
        <end position="105"/>
    </location>
</feature>
<dbReference type="OrthoDB" id="227596at2"/>
<feature type="transmembrane region" description="Helical" evidence="9">
    <location>
        <begin position="27"/>
        <end position="48"/>
    </location>
</feature>
<evidence type="ECO:0000256" key="5">
    <source>
        <dbReference type="ARBA" id="ARBA00022741"/>
    </source>
</evidence>
<feature type="domain" description="Signal transduction histidine kinase subgroup 3 dimerisation and phosphoacceptor" evidence="10">
    <location>
        <begin position="212"/>
        <end position="274"/>
    </location>
</feature>
<feature type="transmembrane region" description="Helical" evidence="9">
    <location>
        <begin position="60"/>
        <end position="75"/>
    </location>
</feature>
<evidence type="ECO:0000256" key="1">
    <source>
        <dbReference type="ARBA" id="ARBA00000085"/>
    </source>
</evidence>
<feature type="transmembrane region" description="Helical" evidence="9">
    <location>
        <begin position="151"/>
        <end position="169"/>
    </location>
</feature>
<dbReference type="STRING" id="446469.Sked_16990"/>
<dbReference type="Gene3D" id="1.20.5.1930">
    <property type="match status" value="1"/>
</dbReference>